<evidence type="ECO:0000256" key="2">
    <source>
        <dbReference type="ARBA" id="ARBA00022448"/>
    </source>
</evidence>
<keyword evidence="5" id="KW-0574">Periplasm</keyword>
<gene>
    <name evidence="13" type="ORF">A3D26_00180</name>
</gene>
<dbReference type="SUPFAM" id="SSF81296">
    <property type="entry name" value="E set domains"/>
    <property type="match status" value="1"/>
</dbReference>
<evidence type="ECO:0000256" key="6">
    <source>
        <dbReference type="ARBA" id="ARBA00022982"/>
    </source>
</evidence>
<dbReference type="Pfam" id="PF00127">
    <property type="entry name" value="Copper-bind"/>
    <property type="match status" value="1"/>
</dbReference>
<keyword evidence="4 10" id="KW-0732">Signal</keyword>
<feature type="binding site" evidence="8">
    <location>
        <position position="238"/>
    </location>
    <ligand>
        <name>Cu cation</name>
        <dbReference type="ChEBI" id="CHEBI:23378"/>
    </ligand>
</feature>
<dbReference type="GO" id="GO:0005507">
    <property type="term" value="F:copper ion binding"/>
    <property type="evidence" value="ECO:0007669"/>
    <property type="project" value="InterPro"/>
</dbReference>
<evidence type="ECO:0000256" key="8">
    <source>
        <dbReference type="PIRSR" id="PIRSR602386-1"/>
    </source>
</evidence>
<evidence type="ECO:0000256" key="5">
    <source>
        <dbReference type="ARBA" id="ARBA00022764"/>
    </source>
</evidence>
<dbReference type="Gene3D" id="2.60.40.1220">
    <property type="match status" value="1"/>
</dbReference>
<evidence type="ECO:0000256" key="3">
    <source>
        <dbReference type="ARBA" id="ARBA00022723"/>
    </source>
</evidence>
<evidence type="ECO:0000313" key="13">
    <source>
        <dbReference type="EMBL" id="OGY10503.1"/>
    </source>
</evidence>
<keyword evidence="3 8" id="KW-0479">Metal-binding</keyword>
<evidence type="ECO:0000259" key="12">
    <source>
        <dbReference type="Pfam" id="PF04234"/>
    </source>
</evidence>
<feature type="domain" description="Blue (type 1) copper" evidence="11">
    <location>
        <begin position="164"/>
        <end position="251"/>
    </location>
</feature>
<dbReference type="InterPro" id="IPR052721">
    <property type="entry name" value="ET_Amicyanin"/>
</dbReference>
<keyword evidence="6" id="KW-0249">Electron transport</keyword>
<dbReference type="GO" id="GO:0009055">
    <property type="term" value="F:electron transfer activity"/>
    <property type="evidence" value="ECO:0007669"/>
    <property type="project" value="InterPro"/>
</dbReference>
<dbReference type="SUPFAM" id="SSF49503">
    <property type="entry name" value="Cupredoxins"/>
    <property type="match status" value="1"/>
</dbReference>
<dbReference type="PANTHER" id="PTHR36507">
    <property type="entry name" value="BLL1555 PROTEIN"/>
    <property type="match status" value="1"/>
</dbReference>
<evidence type="ECO:0000313" key="14">
    <source>
        <dbReference type="Proteomes" id="UP000178319"/>
    </source>
</evidence>
<dbReference type="InterPro" id="IPR007348">
    <property type="entry name" value="CopC_dom"/>
</dbReference>
<keyword evidence="2" id="KW-0813">Transport</keyword>
<feature type="binding site" evidence="8">
    <location>
        <position position="245"/>
    </location>
    <ligand>
        <name>Cu cation</name>
        <dbReference type="ChEBI" id="CHEBI:23378"/>
    </ligand>
</feature>
<dbReference type="InterPro" id="IPR014756">
    <property type="entry name" value="Ig_E-set"/>
</dbReference>
<comment type="caution">
    <text evidence="13">The sequence shown here is derived from an EMBL/GenBank/DDBJ whole genome shotgun (WGS) entry which is preliminary data.</text>
</comment>
<organism evidence="13 14">
    <name type="scientific">Candidatus Blackburnbacteria bacterium RIFCSPHIGHO2_02_FULL_44_20</name>
    <dbReference type="NCBI Taxonomy" id="1797516"/>
    <lineage>
        <taxon>Bacteria</taxon>
        <taxon>Candidatus Blackburniibacteriota</taxon>
    </lineage>
</organism>
<comment type="subcellular location">
    <subcellularLocation>
        <location evidence="1">Periplasm</location>
    </subcellularLocation>
</comment>
<feature type="chain" id="PRO_5009580961" description="Blue (type 1) copper domain-containing protein" evidence="10">
    <location>
        <begin position="23"/>
        <end position="252"/>
    </location>
</feature>
<evidence type="ECO:0000256" key="7">
    <source>
        <dbReference type="ARBA" id="ARBA00023008"/>
    </source>
</evidence>
<evidence type="ECO:0008006" key="15">
    <source>
        <dbReference type="Google" id="ProtNLM"/>
    </source>
</evidence>
<evidence type="ECO:0000259" key="11">
    <source>
        <dbReference type="Pfam" id="PF00127"/>
    </source>
</evidence>
<comment type="cofactor">
    <cofactor evidence="8">
        <name>Cu cation</name>
        <dbReference type="ChEBI" id="CHEBI:23378"/>
    </cofactor>
    <text evidence="8">Binds 1 copper ion per subunit.</text>
</comment>
<dbReference type="Gene3D" id="2.60.40.420">
    <property type="entry name" value="Cupredoxins - blue copper proteins"/>
    <property type="match status" value="1"/>
</dbReference>
<dbReference type="EMBL" id="MHBZ01000033">
    <property type="protein sequence ID" value="OGY10503.1"/>
    <property type="molecule type" value="Genomic_DNA"/>
</dbReference>
<evidence type="ECO:0000256" key="10">
    <source>
        <dbReference type="SAM" id="SignalP"/>
    </source>
</evidence>
<feature type="compositionally biased region" description="Low complexity" evidence="9">
    <location>
        <begin position="25"/>
        <end position="50"/>
    </location>
</feature>
<dbReference type="AlphaFoldDB" id="A0A1G1V580"/>
<feature type="binding site" evidence="8">
    <location>
        <position position="241"/>
    </location>
    <ligand>
        <name>Cu cation</name>
        <dbReference type="ChEBI" id="CHEBI:23378"/>
    </ligand>
</feature>
<keyword evidence="7 8" id="KW-0186">Copper</keyword>
<accession>A0A1G1V580</accession>
<dbReference type="InterPro" id="IPR002386">
    <property type="entry name" value="Amicyanin/Pseudoazurin"/>
</dbReference>
<dbReference type="PRINTS" id="PR00155">
    <property type="entry name" value="AMICYANIN"/>
</dbReference>
<dbReference type="InterPro" id="IPR000923">
    <property type="entry name" value="BlueCu_1"/>
</dbReference>
<dbReference type="GO" id="GO:0046688">
    <property type="term" value="P:response to copper ion"/>
    <property type="evidence" value="ECO:0007669"/>
    <property type="project" value="InterPro"/>
</dbReference>
<dbReference type="InterPro" id="IPR014755">
    <property type="entry name" value="Cu-Rt/internalin_Ig-like"/>
</dbReference>
<feature type="binding site" evidence="8">
    <location>
        <position position="197"/>
    </location>
    <ligand>
        <name>Cu cation</name>
        <dbReference type="ChEBI" id="CHEBI:23378"/>
    </ligand>
</feature>
<reference evidence="13 14" key="1">
    <citation type="journal article" date="2016" name="Nat. Commun.">
        <title>Thousands of microbial genomes shed light on interconnected biogeochemical processes in an aquifer system.</title>
        <authorList>
            <person name="Anantharaman K."/>
            <person name="Brown C.T."/>
            <person name="Hug L.A."/>
            <person name="Sharon I."/>
            <person name="Castelle C.J."/>
            <person name="Probst A.J."/>
            <person name="Thomas B.C."/>
            <person name="Singh A."/>
            <person name="Wilkins M.J."/>
            <person name="Karaoz U."/>
            <person name="Brodie E.L."/>
            <person name="Williams K.H."/>
            <person name="Hubbard S.S."/>
            <person name="Banfield J.F."/>
        </authorList>
    </citation>
    <scope>NUCLEOTIDE SEQUENCE [LARGE SCALE GENOMIC DNA]</scope>
</reference>
<dbReference type="InterPro" id="IPR008972">
    <property type="entry name" value="Cupredoxin"/>
</dbReference>
<dbReference type="PANTHER" id="PTHR36507:SF1">
    <property type="entry name" value="BLL1555 PROTEIN"/>
    <property type="match status" value="1"/>
</dbReference>
<evidence type="ECO:0000256" key="1">
    <source>
        <dbReference type="ARBA" id="ARBA00004418"/>
    </source>
</evidence>
<dbReference type="Proteomes" id="UP000178319">
    <property type="component" value="Unassembled WGS sequence"/>
</dbReference>
<dbReference type="GO" id="GO:0042597">
    <property type="term" value="C:periplasmic space"/>
    <property type="evidence" value="ECO:0007669"/>
    <property type="project" value="UniProtKB-SubCell"/>
</dbReference>
<evidence type="ECO:0000256" key="4">
    <source>
        <dbReference type="ARBA" id="ARBA00022729"/>
    </source>
</evidence>
<name>A0A1G1V580_9BACT</name>
<feature type="signal peptide" evidence="10">
    <location>
        <begin position="1"/>
        <end position="22"/>
    </location>
</feature>
<dbReference type="STRING" id="1797516.A3D26_00180"/>
<evidence type="ECO:0000256" key="9">
    <source>
        <dbReference type="SAM" id="MobiDB-lite"/>
    </source>
</evidence>
<feature type="region of interest" description="Disordered" evidence="9">
    <location>
        <begin position="25"/>
        <end position="64"/>
    </location>
</feature>
<dbReference type="Pfam" id="PF04234">
    <property type="entry name" value="CopC"/>
    <property type="match status" value="1"/>
</dbReference>
<protein>
    <recommendedName>
        <fullName evidence="15">Blue (type 1) copper domain-containing protein</fullName>
    </recommendedName>
</protein>
<sequence length="252" mass="27959">MKNILPVAAVLALAAVGFFAWKNQTPQTSPPTNQTQEETPKTSPTSFTFTNPKKSAHYETNTPAHGSTLAGTPINVVIDFNFDLAKPSEIKILKERTDYGTGETIIDTNKLSMRRTMKSDSPDGLYTVDYKACWPDKSCHDGTFQFAIDRSQAKTYDDQTGKKEVTIKMSEVMFKPQNIKLTRGTKVTWVNDDSAEHYVNTDSHPSHTYSPTQNSKALKKGESFTLTFDQAGIYPYHCSAHASSMTGSLLIE</sequence>
<proteinExistence type="predicted"/>
<feature type="domain" description="CopC" evidence="12">
    <location>
        <begin position="57"/>
        <end position="148"/>
    </location>
</feature>